<dbReference type="InterPro" id="IPR023267">
    <property type="entry name" value="RCMT"/>
</dbReference>
<dbReference type="InterPro" id="IPR049560">
    <property type="entry name" value="MeTrfase_RsmB-F_NOP2_cat"/>
</dbReference>
<name>A0A0E9MTY1_9BACT</name>
<keyword evidence="3 5" id="KW-0949">S-adenosyl-L-methionine</keyword>
<comment type="similarity">
    <text evidence="5">Belongs to the class I-like SAM-binding methyltransferase superfamily. RsmB/NOP family.</text>
</comment>
<dbReference type="RefSeq" id="WP_046367138.1">
    <property type="nucleotide sequence ID" value="NZ_BBWV01000001.1"/>
</dbReference>
<dbReference type="GO" id="GO:0008173">
    <property type="term" value="F:RNA methyltransferase activity"/>
    <property type="evidence" value="ECO:0007669"/>
    <property type="project" value="InterPro"/>
</dbReference>
<evidence type="ECO:0000313" key="7">
    <source>
        <dbReference type="EMBL" id="GAO41237.1"/>
    </source>
</evidence>
<dbReference type="PRINTS" id="PR02008">
    <property type="entry name" value="RCMTFAMILY"/>
</dbReference>
<dbReference type="Pfam" id="PF01189">
    <property type="entry name" value="Methyltr_RsmB-F"/>
    <property type="match status" value="1"/>
</dbReference>
<reference evidence="7 8" key="1">
    <citation type="submission" date="2015-04" db="EMBL/GenBank/DDBJ databases">
        <title>Whole genome shotgun sequence of Flavihumibacter petaseus NBRC 106054.</title>
        <authorList>
            <person name="Miyazawa S."/>
            <person name="Hosoyama A."/>
            <person name="Hashimoto M."/>
            <person name="Noguchi M."/>
            <person name="Tsuchikane K."/>
            <person name="Ohji S."/>
            <person name="Yamazoe A."/>
            <person name="Ichikawa N."/>
            <person name="Kimura A."/>
            <person name="Fujita N."/>
        </authorList>
    </citation>
    <scope>NUCLEOTIDE SEQUENCE [LARGE SCALE GENOMIC DNA]</scope>
    <source>
        <strain evidence="7 8">NBRC 106054</strain>
    </source>
</reference>
<dbReference type="Gene3D" id="3.40.50.150">
    <property type="entry name" value="Vaccinia Virus protein VP39"/>
    <property type="match status" value="1"/>
</dbReference>
<evidence type="ECO:0000313" key="8">
    <source>
        <dbReference type="Proteomes" id="UP000033121"/>
    </source>
</evidence>
<comment type="caution">
    <text evidence="5">Lacks conserved residue(s) required for the propagation of feature annotation.</text>
</comment>
<dbReference type="PANTHER" id="PTHR22807">
    <property type="entry name" value="NOP2 YEAST -RELATED NOL1/NOP2/FMU SUN DOMAIN-CONTAINING"/>
    <property type="match status" value="1"/>
</dbReference>
<dbReference type="PANTHER" id="PTHR22807:SF30">
    <property type="entry name" value="28S RRNA (CYTOSINE(4447)-C(5))-METHYLTRANSFERASE-RELATED"/>
    <property type="match status" value="1"/>
</dbReference>
<dbReference type="STRING" id="1220578.FPE01S_01_02490"/>
<feature type="binding site" evidence="5">
    <location>
        <position position="289"/>
    </location>
    <ligand>
        <name>S-adenosyl-L-methionine</name>
        <dbReference type="ChEBI" id="CHEBI:59789"/>
    </ligand>
</feature>
<keyword evidence="1 5" id="KW-0489">Methyltransferase</keyword>
<feature type="domain" description="SAM-dependent MTase RsmB/NOP-type" evidence="6">
    <location>
        <begin position="106"/>
        <end position="388"/>
    </location>
</feature>
<evidence type="ECO:0000259" key="6">
    <source>
        <dbReference type="PROSITE" id="PS51686"/>
    </source>
</evidence>
<feature type="binding site" evidence="5">
    <location>
        <position position="272"/>
    </location>
    <ligand>
        <name>S-adenosyl-L-methionine</name>
        <dbReference type="ChEBI" id="CHEBI:59789"/>
    </ligand>
</feature>
<dbReference type="SUPFAM" id="SSF53335">
    <property type="entry name" value="S-adenosyl-L-methionine-dependent methyltransferases"/>
    <property type="match status" value="1"/>
</dbReference>
<sequence length="388" mass="43721">MFAAAHFQTALQLVQTYRGEVPFAHFLKAYFSQHKKHGSRDRKQISQCCYAFFRMGHAIPDIPPERRMLMGLFFSATEPNPLLEALSPEWNAAAGLALAEKIGLSGLTPEALTIFPWTNLLSDPIDSQAFSISHLVQPKLFIRIRPGHHEQVIHRLEEKWIPYTEPYPFAIALPNGYNAANDFSLNREIVVQDLSSQKTGAALKLIPRETYQQPSFRIWDACAASGGKSMLTLDQFPQATLTVSDIRNSILDNLATRFKEAGIRRYTRIEADLSVTAPDLPQQQLIIADLPCTGSGTWARTPEQLCFFDPAAIGRFAELQRSISRNILLRLASGGFFLYITCSAFRAENEDNVLWLQQHFPLEVVHQEVIGGYTEQADSMFFSLMRLT</sequence>
<gene>
    <name evidence="7" type="ORF">FPE01S_01_02490</name>
</gene>
<dbReference type="AlphaFoldDB" id="A0A0E9MTY1"/>
<protein>
    <submittedName>
        <fullName evidence="7">Putative methyltransferase</fullName>
    </submittedName>
</protein>
<feature type="binding site" evidence="5">
    <location>
        <position position="245"/>
    </location>
    <ligand>
        <name>S-adenosyl-L-methionine</name>
        <dbReference type="ChEBI" id="CHEBI:59789"/>
    </ligand>
</feature>
<dbReference type="InterPro" id="IPR001678">
    <property type="entry name" value="MeTrfase_RsmB-F_NOP2_dom"/>
</dbReference>
<comment type="caution">
    <text evidence="7">The sequence shown here is derived from an EMBL/GenBank/DDBJ whole genome shotgun (WGS) entry which is preliminary data.</text>
</comment>
<proteinExistence type="inferred from homology"/>
<evidence type="ECO:0000256" key="5">
    <source>
        <dbReference type="PROSITE-ProRule" id="PRU01023"/>
    </source>
</evidence>
<keyword evidence="8" id="KW-1185">Reference proteome</keyword>
<evidence type="ECO:0000256" key="2">
    <source>
        <dbReference type="ARBA" id="ARBA00022679"/>
    </source>
</evidence>
<feature type="active site" description="Nucleophile" evidence="5">
    <location>
        <position position="342"/>
    </location>
</feature>
<keyword evidence="2 5" id="KW-0808">Transferase</keyword>
<evidence type="ECO:0000256" key="1">
    <source>
        <dbReference type="ARBA" id="ARBA00022603"/>
    </source>
</evidence>
<dbReference type="InterPro" id="IPR029063">
    <property type="entry name" value="SAM-dependent_MTases_sf"/>
</dbReference>
<evidence type="ECO:0000256" key="3">
    <source>
        <dbReference type="ARBA" id="ARBA00022691"/>
    </source>
</evidence>
<dbReference type="EMBL" id="BBWV01000001">
    <property type="protein sequence ID" value="GAO41237.1"/>
    <property type="molecule type" value="Genomic_DNA"/>
</dbReference>
<accession>A0A0E9MTY1</accession>
<evidence type="ECO:0000256" key="4">
    <source>
        <dbReference type="ARBA" id="ARBA00022884"/>
    </source>
</evidence>
<dbReference type="GO" id="GO:0003723">
    <property type="term" value="F:RNA binding"/>
    <property type="evidence" value="ECO:0007669"/>
    <property type="project" value="UniProtKB-UniRule"/>
</dbReference>
<dbReference type="Proteomes" id="UP000033121">
    <property type="component" value="Unassembled WGS sequence"/>
</dbReference>
<dbReference type="OrthoDB" id="9810297at2"/>
<dbReference type="GO" id="GO:0001510">
    <property type="term" value="P:RNA methylation"/>
    <property type="evidence" value="ECO:0007669"/>
    <property type="project" value="InterPro"/>
</dbReference>
<keyword evidence="4 5" id="KW-0694">RNA-binding</keyword>
<dbReference type="PROSITE" id="PS51686">
    <property type="entry name" value="SAM_MT_RSMB_NOP"/>
    <property type="match status" value="1"/>
</dbReference>
<organism evidence="7 8">
    <name type="scientific">Flavihumibacter petaseus NBRC 106054</name>
    <dbReference type="NCBI Taxonomy" id="1220578"/>
    <lineage>
        <taxon>Bacteria</taxon>
        <taxon>Pseudomonadati</taxon>
        <taxon>Bacteroidota</taxon>
        <taxon>Chitinophagia</taxon>
        <taxon>Chitinophagales</taxon>
        <taxon>Chitinophagaceae</taxon>
        <taxon>Flavihumibacter</taxon>
    </lineage>
</organism>